<reference evidence="2 3" key="1">
    <citation type="submission" date="2024-01" db="EMBL/GenBank/DDBJ databases">
        <title>The genomes of 5 underutilized Papilionoideae crops provide insights into root nodulation and disease resistanc.</title>
        <authorList>
            <person name="Jiang F."/>
        </authorList>
    </citation>
    <scope>NUCLEOTIDE SEQUENCE [LARGE SCALE GENOMIC DNA]</scope>
    <source>
        <strain evidence="2">LVBAO_FW01</strain>
        <tissue evidence="2">Leaves</tissue>
    </source>
</reference>
<dbReference type="PANTHER" id="PTHR46213:SF24">
    <property type="entry name" value="HHH-GPD DOMAIN-CONTAINING PROTEIN"/>
    <property type="match status" value="1"/>
</dbReference>
<dbReference type="PANTHER" id="PTHR46213">
    <property type="entry name" value="TRANSCRIPTIONAL ACTIVATOR DEMETER"/>
    <property type="match status" value="1"/>
</dbReference>
<gene>
    <name evidence="2" type="ORF">VNO77_23240</name>
</gene>
<dbReference type="EMBL" id="JAYMYQ010000005">
    <property type="protein sequence ID" value="KAK7329094.1"/>
    <property type="molecule type" value="Genomic_DNA"/>
</dbReference>
<accession>A0AAN9L7H4</accession>
<evidence type="ECO:0000313" key="3">
    <source>
        <dbReference type="Proteomes" id="UP001367508"/>
    </source>
</evidence>
<dbReference type="InterPro" id="IPR044811">
    <property type="entry name" value="DME/ROS1"/>
</dbReference>
<keyword evidence="3" id="KW-1185">Reference proteome</keyword>
<evidence type="ECO:0000256" key="1">
    <source>
        <dbReference type="SAM" id="MobiDB-lite"/>
    </source>
</evidence>
<dbReference type="Proteomes" id="UP001367508">
    <property type="component" value="Unassembled WGS sequence"/>
</dbReference>
<protein>
    <submittedName>
        <fullName evidence="2">Uncharacterized protein</fullName>
    </submittedName>
</protein>
<evidence type="ECO:0000313" key="2">
    <source>
        <dbReference type="EMBL" id="KAK7329094.1"/>
    </source>
</evidence>
<proteinExistence type="predicted"/>
<dbReference type="AlphaFoldDB" id="A0AAN9L7H4"/>
<comment type="caution">
    <text evidence="2">The sequence shown here is derived from an EMBL/GenBank/DDBJ whole genome shotgun (WGS) entry which is preliminary data.</text>
</comment>
<sequence length="168" mass="19063">MSIPLIHLALPCAKRFYKQIATSKVELLYFVGDRRFSKWKGSVVDLMIGVFLTQNFSDHLSRSAMESKSRKRSYDVVATNTLLEEAELCIVDPGDTITSYGSKTLNQPTYHHGFETPHNTRELLRDSDTSRTRSLIKPNNQSSEEEFLLSQDSLDSSITQDARIRSTS</sequence>
<organism evidence="2 3">
    <name type="scientific">Canavalia gladiata</name>
    <name type="common">Sword bean</name>
    <name type="synonym">Dolichos gladiatus</name>
    <dbReference type="NCBI Taxonomy" id="3824"/>
    <lineage>
        <taxon>Eukaryota</taxon>
        <taxon>Viridiplantae</taxon>
        <taxon>Streptophyta</taxon>
        <taxon>Embryophyta</taxon>
        <taxon>Tracheophyta</taxon>
        <taxon>Spermatophyta</taxon>
        <taxon>Magnoliopsida</taxon>
        <taxon>eudicotyledons</taxon>
        <taxon>Gunneridae</taxon>
        <taxon>Pentapetalae</taxon>
        <taxon>rosids</taxon>
        <taxon>fabids</taxon>
        <taxon>Fabales</taxon>
        <taxon>Fabaceae</taxon>
        <taxon>Papilionoideae</taxon>
        <taxon>50 kb inversion clade</taxon>
        <taxon>NPAAA clade</taxon>
        <taxon>indigoferoid/millettioid clade</taxon>
        <taxon>Phaseoleae</taxon>
        <taxon>Canavalia</taxon>
    </lineage>
</organism>
<feature type="region of interest" description="Disordered" evidence="1">
    <location>
        <begin position="125"/>
        <end position="168"/>
    </location>
</feature>
<dbReference type="GO" id="GO:0019104">
    <property type="term" value="F:DNA N-glycosylase activity"/>
    <property type="evidence" value="ECO:0007669"/>
    <property type="project" value="InterPro"/>
</dbReference>
<name>A0AAN9L7H4_CANGL</name>
<dbReference type="GO" id="GO:0035514">
    <property type="term" value="F:DNA demethylase activity"/>
    <property type="evidence" value="ECO:0007669"/>
    <property type="project" value="InterPro"/>
</dbReference>
<dbReference type="GO" id="GO:0141166">
    <property type="term" value="P:chromosomal 5-methylcytosine DNA demethylation pathway"/>
    <property type="evidence" value="ECO:0007669"/>
    <property type="project" value="InterPro"/>
</dbReference>
<feature type="compositionally biased region" description="Polar residues" evidence="1">
    <location>
        <begin position="150"/>
        <end position="168"/>
    </location>
</feature>